<evidence type="ECO:0000313" key="3">
    <source>
        <dbReference type="Proteomes" id="UP000243723"/>
    </source>
</evidence>
<feature type="compositionally biased region" description="Pro residues" evidence="1">
    <location>
        <begin position="228"/>
        <end position="255"/>
    </location>
</feature>
<organism evidence="2 3">
    <name type="scientific">Elsinoe australis</name>
    <dbReference type="NCBI Taxonomy" id="40998"/>
    <lineage>
        <taxon>Eukaryota</taxon>
        <taxon>Fungi</taxon>
        <taxon>Dikarya</taxon>
        <taxon>Ascomycota</taxon>
        <taxon>Pezizomycotina</taxon>
        <taxon>Dothideomycetes</taxon>
        <taxon>Dothideomycetidae</taxon>
        <taxon>Myriangiales</taxon>
        <taxon>Elsinoaceae</taxon>
        <taxon>Elsinoe</taxon>
    </lineage>
</organism>
<dbReference type="EMBL" id="NHZQ01000060">
    <property type="protein sequence ID" value="PSK56475.1"/>
    <property type="molecule type" value="Genomic_DNA"/>
</dbReference>
<gene>
    <name evidence="2" type="ORF">B9Z65_6099</name>
</gene>
<name>A0A2P8A7M1_9PEZI</name>
<feature type="compositionally biased region" description="Low complexity" evidence="1">
    <location>
        <begin position="319"/>
        <end position="346"/>
    </location>
</feature>
<feature type="compositionally biased region" description="Low complexity" evidence="1">
    <location>
        <begin position="386"/>
        <end position="398"/>
    </location>
</feature>
<dbReference type="AlphaFoldDB" id="A0A2P8A7M1"/>
<feature type="region of interest" description="Disordered" evidence="1">
    <location>
        <begin position="449"/>
        <end position="471"/>
    </location>
</feature>
<evidence type="ECO:0000313" key="2">
    <source>
        <dbReference type="EMBL" id="PSK56475.1"/>
    </source>
</evidence>
<accession>A0A2P8A7M1</accession>
<dbReference type="Proteomes" id="UP000243723">
    <property type="component" value="Unassembled WGS sequence"/>
</dbReference>
<feature type="compositionally biased region" description="Pro residues" evidence="1">
    <location>
        <begin position="399"/>
        <end position="408"/>
    </location>
</feature>
<protein>
    <submittedName>
        <fullName evidence="2">Uncharacterized protein</fullName>
    </submittedName>
</protein>
<evidence type="ECO:0000256" key="1">
    <source>
        <dbReference type="SAM" id="MobiDB-lite"/>
    </source>
</evidence>
<feature type="compositionally biased region" description="Polar residues" evidence="1">
    <location>
        <begin position="348"/>
        <end position="362"/>
    </location>
</feature>
<feature type="compositionally biased region" description="Gly residues" evidence="1">
    <location>
        <begin position="280"/>
        <end position="318"/>
    </location>
</feature>
<feature type="region of interest" description="Disordered" evidence="1">
    <location>
        <begin position="210"/>
        <end position="408"/>
    </location>
</feature>
<proteinExistence type="predicted"/>
<reference evidence="2 3" key="1">
    <citation type="submission" date="2017-05" db="EMBL/GenBank/DDBJ databases">
        <title>Draft genome sequence of Elsinoe australis.</title>
        <authorList>
            <person name="Cheng Q."/>
        </authorList>
    </citation>
    <scope>NUCLEOTIDE SEQUENCE [LARGE SCALE GENOMIC DNA]</scope>
    <source>
        <strain evidence="2 3">NL1</strain>
    </source>
</reference>
<keyword evidence="3" id="KW-1185">Reference proteome</keyword>
<sequence length="630" mass="63153">MALANLTIIPNSTASCSWNGCEFFFKPVFVEWEYDTRWPVVGTTYLYVDPEASTTSTSVKCRSSELFTYTLPRTRADLAEVLSRSYDDQCKYSTQIAVAGVTYDTPPEPYTYVQEGQNVMDVGKGVIVRSILGDNSYTGFNATVSPYALYTGRKQVWTTIPCANYTGYWYMPDFPSQFSDSGEWKTCKPQPYDPPYVLKQAPFLTETITQTKSKDPGLTLIPSQPKATPDPPTQRPTPNNPIPAPTPANPAPAPVENPGKVEDPGQASSGNAGSDQSGSGQPGSGQSGPGQSGPGQSGSGQSGPGQSGPGQSGSGQAGPGQSSSGSSNSGSSNSDPSNSDPSNPGQADPNQANSSNPGAGQANSNNNDDDKDNNQGTSSGRPVVQPAAPANNAASPNPATTPPPPPPFRITSNLVLDGQTLRAGNGVATVAGKVISINTAGSVVVRPVATQGPGQQGQQQQGNAVPGSASGSDGAVTLAMASFSAAVGSVLGTSVPVKVVTYMSPAPTGGSEGFGGSGSGGADQGQDGAVVTGIGQVVGGMGAYILSALGGSGGNGNGVVGRTSGLAGGGAASTGVLQQAGSGNGNGRSGAGGRNGTVAFTGGASVSRSQRAVLGVAVMFVAPLVAAVLL</sequence>
<dbReference type="OrthoDB" id="10687093at2759"/>
<comment type="caution">
    <text evidence="2">The sequence shown here is derived from an EMBL/GenBank/DDBJ whole genome shotgun (WGS) entry which is preliminary data.</text>
</comment>
<feature type="compositionally biased region" description="Low complexity" evidence="1">
    <location>
        <begin position="451"/>
        <end position="462"/>
    </location>
</feature>